<evidence type="ECO:0000313" key="2">
    <source>
        <dbReference type="EMBL" id="CAF1761140.1"/>
    </source>
</evidence>
<evidence type="ECO:0000256" key="1">
    <source>
        <dbReference type="SAM" id="MobiDB-lite"/>
    </source>
</evidence>
<dbReference type="OMA" id="HILIHQM"/>
<dbReference type="EMBL" id="LK032101">
    <property type="protein sequence ID" value="CDY19915.1"/>
    <property type="molecule type" value="Genomic_DNA"/>
</dbReference>
<sequence>MSDQGGSSQGKGSQGEGSQVDPERKYGTIVDINHWKCIFCYKVVRRSINHSKNVDYSKEKRSHHHRSRKHDKHILIHQMMTITTDPDSVYASTRTRQTMSMVIDTVLVNVQRKDEKTVENESVSKSDPEDSMQN</sequence>
<reference evidence="3 4" key="1">
    <citation type="journal article" date="2014" name="Science">
        <title>Plant genetics. Early allopolyploid evolution in the post-Neolithic Brassica napus oilseed genome.</title>
        <authorList>
            <person name="Chalhoub B."/>
            <person name="Denoeud F."/>
            <person name="Liu S."/>
            <person name="Parkin I.A."/>
            <person name="Tang H."/>
            <person name="Wang X."/>
            <person name="Chiquet J."/>
            <person name="Belcram H."/>
            <person name="Tong C."/>
            <person name="Samans B."/>
            <person name="Correa M."/>
            <person name="Da Silva C."/>
            <person name="Just J."/>
            <person name="Falentin C."/>
            <person name="Koh C.S."/>
            <person name="Le Clainche I."/>
            <person name="Bernard M."/>
            <person name="Bento P."/>
            <person name="Noel B."/>
            <person name="Labadie K."/>
            <person name="Alberti A."/>
            <person name="Charles M."/>
            <person name="Arnaud D."/>
            <person name="Guo H."/>
            <person name="Daviaud C."/>
            <person name="Alamery S."/>
            <person name="Jabbari K."/>
            <person name="Zhao M."/>
            <person name="Edger P.P."/>
            <person name="Chelaifa H."/>
            <person name="Tack D."/>
            <person name="Lassalle G."/>
            <person name="Mestiri I."/>
            <person name="Schnel N."/>
            <person name="Le Paslier M.C."/>
            <person name="Fan G."/>
            <person name="Renault V."/>
            <person name="Bayer P.E."/>
            <person name="Golicz A.A."/>
            <person name="Manoli S."/>
            <person name="Lee T.H."/>
            <person name="Thi V.H."/>
            <person name="Chalabi S."/>
            <person name="Hu Q."/>
            <person name="Fan C."/>
            <person name="Tollenaere R."/>
            <person name="Lu Y."/>
            <person name="Battail C."/>
            <person name="Shen J."/>
            <person name="Sidebottom C.H."/>
            <person name="Wang X."/>
            <person name="Canaguier A."/>
            <person name="Chauveau A."/>
            <person name="Berard A."/>
            <person name="Deniot G."/>
            <person name="Guan M."/>
            <person name="Liu Z."/>
            <person name="Sun F."/>
            <person name="Lim Y.P."/>
            <person name="Lyons E."/>
            <person name="Town C.D."/>
            <person name="Bancroft I."/>
            <person name="Wang X."/>
            <person name="Meng J."/>
            <person name="Ma J."/>
            <person name="Pires J.C."/>
            <person name="King G.J."/>
            <person name="Brunel D."/>
            <person name="Delourme R."/>
            <person name="Renard M."/>
            <person name="Aury J.M."/>
            <person name="Adams K.L."/>
            <person name="Batley J."/>
            <person name="Snowdon R.J."/>
            <person name="Tost J."/>
            <person name="Edwards D."/>
            <person name="Zhou Y."/>
            <person name="Hua W."/>
            <person name="Sharpe A.G."/>
            <person name="Paterson A.H."/>
            <person name="Guan C."/>
            <person name="Wincker P."/>
        </authorList>
    </citation>
    <scope>NUCLEOTIDE SEQUENCE [LARGE SCALE GENOMIC DNA]</scope>
    <source>
        <strain evidence="4">cv. Darmor-bzh</strain>
    </source>
</reference>
<evidence type="ECO:0000313" key="3">
    <source>
        <dbReference type="EMBL" id="CDY19915.1"/>
    </source>
</evidence>
<name>A0A078G011_BRANA</name>
<dbReference type="Proteomes" id="UP001295469">
    <property type="component" value="Chromosome C09"/>
</dbReference>
<gene>
    <name evidence="3" type="primary">BnaC09g31810D</name>
    <name evidence="2" type="ORF">DARMORV10_C09P45900.1</name>
    <name evidence="3" type="ORF">GSBRNA2T00009707001</name>
</gene>
<evidence type="ECO:0000313" key="4">
    <source>
        <dbReference type="Proteomes" id="UP000028999"/>
    </source>
</evidence>
<keyword evidence="4" id="KW-1185">Reference proteome</keyword>
<organism evidence="3 4">
    <name type="scientific">Brassica napus</name>
    <name type="common">Rape</name>
    <dbReference type="NCBI Taxonomy" id="3708"/>
    <lineage>
        <taxon>Eukaryota</taxon>
        <taxon>Viridiplantae</taxon>
        <taxon>Streptophyta</taxon>
        <taxon>Embryophyta</taxon>
        <taxon>Tracheophyta</taxon>
        <taxon>Spermatophyta</taxon>
        <taxon>Magnoliopsida</taxon>
        <taxon>eudicotyledons</taxon>
        <taxon>Gunneridae</taxon>
        <taxon>Pentapetalae</taxon>
        <taxon>rosids</taxon>
        <taxon>malvids</taxon>
        <taxon>Brassicales</taxon>
        <taxon>Brassicaceae</taxon>
        <taxon>Brassiceae</taxon>
        <taxon>Brassica</taxon>
    </lineage>
</organism>
<dbReference type="Proteomes" id="UP000028999">
    <property type="component" value="Unassembled WGS sequence"/>
</dbReference>
<accession>A0A078G011</accession>
<protein>
    <submittedName>
        <fullName evidence="2">(rape) hypothetical protein</fullName>
    </submittedName>
    <submittedName>
        <fullName evidence="3">BnaC09g31810D protein</fullName>
    </submittedName>
</protein>
<reference evidence="2" key="3">
    <citation type="submission" date="2021-01" db="EMBL/GenBank/DDBJ databases">
        <authorList>
            <consortium name="Genoscope - CEA"/>
            <person name="William W."/>
        </authorList>
    </citation>
    <scope>NUCLEOTIDE SEQUENCE</scope>
</reference>
<feature type="region of interest" description="Disordered" evidence="1">
    <location>
        <begin position="113"/>
        <end position="134"/>
    </location>
</feature>
<reference evidence="3" key="2">
    <citation type="submission" date="2014-06" db="EMBL/GenBank/DDBJ databases">
        <authorList>
            <person name="Genoscope - CEA"/>
        </authorList>
    </citation>
    <scope>NUCLEOTIDE SEQUENCE</scope>
</reference>
<dbReference type="Gramene" id="CDY19915">
    <property type="protein sequence ID" value="CDY19915"/>
    <property type="gene ID" value="GSBRNA2T00009707001"/>
</dbReference>
<dbReference type="PaxDb" id="3708-A0A078G011"/>
<dbReference type="AlphaFoldDB" id="A0A078G011"/>
<proteinExistence type="predicted"/>
<dbReference type="EMBL" id="HG994373">
    <property type="protein sequence ID" value="CAF1761140.1"/>
    <property type="molecule type" value="Genomic_DNA"/>
</dbReference>
<dbReference type="STRING" id="3708.A0A078G011"/>
<feature type="region of interest" description="Disordered" evidence="1">
    <location>
        <begin position="1"/>
        <end position="22"/>
    </location>
</feature>
<feature type="compositionally biased region" description="Basic and acidic residues" evidence="1">
    <location>
        <begin position="113"/>
        <end position="128"/>
    </location>
</feature>